<sequence>MSEATYRVEVSVSARAGCQATHCKKEGAKIQKGELRHGVLVSIQEYTSWKWRHWGCVTPTVIHNWIDKAGAENGDMDLVDGYEELPDELQEKVRRCFEQGHVDDEDWNGDAELNRYNPDKKQQGMFHKSRKAKNEDEIDAKPKPKKASKKRGRQDIDEDEEAEVEREAPAKKRRSRKATKTENDDIDGQQEHHVPSQKARTKKGVMAQPKEEDDAVVAVSAPPAKKVRSKNSIKPEQVEDEETLPAQKNKSKKAVKAEPVEHEDVAEAAAAASKKGRTRTNPRAKKLKSEAEADKDDEELVSETTKHIKDIGSRAPPTTGRGRKRASAAAATSSSDPILADTPTTATERKANAKPIATLDEVVDNADAPTKKARKGRAKKAT</sequence>
<evidence type="ECO:0000256" key="6">
    <source>
        <dbReference type="SAM" id="MobiDB-lite"/>
    </source>
</evidence>
<dbReference type="GO" id="GO:0005634">
    <property type="term" value="C:nucleus"/>
    <property type="evidence" value="ECO:0007669"/>
    <property type="project" value="UniProtKB-SubCell"/>
</dbReference>
<dbReference type="GO" id="GO:0008270">
    <property type="term" value="F:zinc ion binding"/>
    <property type="evidence" value="ECO:0007669"/>
    <property type="project" value="UniProtKB-KW"/>
</dbReference>
<evidence type="ECO:0000256" key="5">
    <source>
        <dbReference type="ARBA" id="ARBA00023242"/>
    </source>
</evidence>
<comment type="subcellular location">
    <subcellularLocation>
        <location evidence="1">Nucleus</location>
    </subcellularLocation>
</comment>
<reference evidence="9" key="1">
    <citation type="submission" date="2020-01" db="EMBL/GenBank/DDBJ databases">
        <authorList>
            <consortium name="DOE Joint Genome Institute"/>
            <person name="Haridas S."/>
            <person name="Albert R."/>
            <person name="Binder M."/>
            <person name="Bloem J."/>
            <person name="Labutti K."/>
            <person name="Salamov A."/>
            <person name="Andreopoulos B."/>
            <person name="Baker S.E."/>
            <person name="Barry K."/>
            <person name="Bills G."/>
            <person name="Bluhm B.H."/>
            <person name="Cannon C."/>
            <person name="Castanera R."/>
            <person name="Culley D.E."/>
            <person name="Daum C."/>
            <person name="Ezra D."/>
            <person name="Gonzalez J.B."/>
            <person name="Henrissat B."/>
            <person name="Kuo A."/>
            <person name="Liang C."/>
            <person name="Lipzen A."/>
            <person name="Lutzoni F."/>
            <person name="Magnuson J."/>
            <person name="Mondo S."/>
            <person name="Nolan M."/>
            <person name="Ohm R."/>
            <person name="Pangilinan J."/>
            <person name="Park H.-J."/>
            <person name="Ramirez L."/>
            <person name="Alfaro M."/>
            <person name="Sun H."/>
            <person name="Tritt A."/>
            <person name="Yoshinaga Y."/>
            <person name="Zwiers L.-H."/>
            <person name="Turgeon B.G."/>
            <person name="Goodwin S.B."/>
            <person name="Spatafora J.W."/>
            <person name="Crous P.W."/>
            <person name="Grigoriev I.V."/>
        </authorList>
    </citation>
    <scope>NUCLEOTIDE SEQUENCE</scope>
    <source>
        <strain evidence="9">CBS 342.82</strain>
    </source>
</reference>
<dbReference type="Proteomes" id="UP000504637">
    <property type="component" value="Unplaced"/>
</dbReference>
<organism evidence="9">
    <name type="scientific">Dissoconium aciculare CBS 342.82</name>
    <dbReference type="NCBI Taxonomy" id="1314786"/>
    <lineage>
        <taxon>Eukaryota</taxon>
        <taxon>Fungi</taxon>
        <taxon>Dikarya</taxon>
        <taxon>Ascomycota</taxon>
        <taxon>Pezizomycotina</taxon>
        <taxon>Dothideomycetes</taxon>
        <taxon>Dothideomycetidae</taxon>
        <taxon>Mycosphaerellales</taxon>
        <taxon>Dissoconiaceae</taxon>
        <taxon>Dissoconium</taxon>
    </lineage>
</organism>
<evidence type="ECO:0000256" key="4">
    <source>
        <dbReference type="ARBA" id="ARBA00022833"/>
    </source>
</evidence>
<evidence type="ECO:0000313" key="8">
    <source>
        <dbReference type="Proteomes" id="UP000504637"/>
    </source>
</evidence>
<keyword evidence="2" id="KW-0479">Metal-binding</keyword>
<dbReference type="PROSITE" id="PS50064">
    <property type="entry name" value="ZF_PARP_2"/>
    <property type="match status" value="1"/>
</dbReference>
<dbReference type="Gene3D" id="3.30.1740.10">
    <property type="entry name" value="Zinc finger, PARP-type"/>
    <property type="match status" value="1"/>
</dbReference>
<keyword evidence="3" id="KW-0863">Zinc-finger</keyword>
<dbReference type="InterPro" id="IPR001510">
    <property type="entry name" value="Znf_PARP"/>
</dbReference>
<dbReference type="RefSeq" id="XP_033458000.1">
    <property type="nucleotide sequence ID" value="XM_033605268.1"/>
</dbReference>
<evidence type="ECO:0000313" key="9">
    <source>
        <dbReference type="RefSeq" id="XP_033458000.1"/>
    </source>
</evidence>
<dbReference type="SUPFAM" id="SSF57716">
    <property type="entry name" value="Glucocorticoid receptor-like (DNA-binding domain)"/>
    <property type="match status" value="1"/>
</dbReference>
<dbReference type="InterPro" id="IPR036957">
    <property type="entry name" value="Znf_PARP_sf"/>
</dbReference>
<keyword evidence="4" id="KW-0862">Zinc</keyword>
<name>A0A6J3M0E5_9PEZI</name>
<dbReference type="AlphaFoldDB" id="A0A6J3M0E5"/>
<feature type="compositionally biased region" description="Basic residues" evidence="6">
    <location>
        <begin position="143"/>
        <end position="152"/>
    </location>
</feature>
<feature type="compositionally biased region" description="Basic residues" evidence="6">
    <location>
        <begin position="371"/>
        <end position="382"/>
    </location>
</feature>
<keyword evidence="5" id="KW-0539">Nucleus</keyword>
<evidence type="ECO:0000256" key="3">
    <source>
        <dbReference type="ARBA" id="ARBA00022771"/>
    </source>
</evidence>
<dbReference type="GO" id="GO:0003677">
    <property type="term" value="F:DNA binding"/>
    <property type="evidence" value="ECO:0007669"/>
    <property type="project" value="InterPro"/>
</dbReference>
<dbReference type="GeneID" id="54363068"/>
<accession>A0A6J3M0E5</accession>
<feature type="compositionally biased region" description="Basic and acidic residues" evidence="6">
    <location>
        <begin position="255"/>
        <end position="265"/>
    </location>
</feature>
<feature type="region of interest" description="Disordered" evidence="6">
    <location>
        <begin position="103"/>
        <end position="382"/>
    </location>
</feature>
<reference evidence="9" key="2">
    <citation type="submission" date="2020-04" db="EMBL/GenBank/DDBJ databases">
        <authorList>
            <consortium name="NCBI Genome Project"/>
        </authorList>
    </citation>
    <scope>NUCLEOTIDE SEQUENCE</scope>
    <source>
        <strain evidence="9">CBS 342.82</strain>
    </source>
</reference>
<protein>
    <submittedName>
        <fullName evidence="9">Zf-PARP-domain-containing protein</fullName>
    </submittedName>
</protein>
<dbReference type="OrthoDB" id="429950at2759"/>
<gene>
    <name evidence="9" type="ORF">K489DRAFT_382008</name>
</gene>
<feature type="compositionally biased region" description="Basic residues" evidence="6">
    <location>
        <begin position="274"/>
        <end position="286"/>
    </location>
</feature>
<feature type="compositionally biased region" description="Basic and acidic residues" evidence="6">
    <location>
        <begin position="179"/>
        <end position="194"/>
    </location>
</feature>
<proteinExistence type="predicted"/>
<evidence type="ECO:0000256" key="1">
    <source>
        <dbReference type="ARBA" id="ARBA00004123"/>
    </source>
</evidence>
<keyword evidence="8" id="KW-1185">Reference proteome</keyword>
<feature type="compositionally biased region" description="Basic and acidic residues" evidence="6">
    <location>
        <begin position="132"/>
        <end position="142"/>
    </location>
</feature>
<dbReference type="Pfam" id="PF00645">
    <property type="entry name" value="zf-PARP"/>
    <property type="match status" value="1"/>
</dbReference>
<reference evidence="9" key="3">
    <citation type="submission" date="2025-08" db="UniProtKB">
        <authorList>
            <consortium name="RefSeq"/>
        </authorList>
    </citation>
    <scope>IDENTIFICATION</scope>
    <source>
        <strain evidence="9">CBS 342.82</strain>
    </source>
</reference>
<evidence type="ECO:0000259" key="7">
    <source>
        <dbReference type="PROSITE" id="PS50064"/>
    </source>
</evidence>
<evidence type="ECO:0000256" key="2">
    <source>
        <dbReference type="ARBA" id="ARBA00022723"/>
    </source>
</evidence>
<dbReference type="SMART" id="SM01336">
    <property type="entry name" value="zf-PARP"/>
    <property type="match status" value="1"/>
</dbReference>
<feature type="domain" description="PARP-type" evidence="7">
    <location>
        <begin position="6"/>
        <end position="101"/>
    </location>
</feature>